<organism evidence="3 4">
    <name type="scientific">Septoria linicola</name>
    <dbReference type="NCBI Taxonomy" id="215465"/>
    <lineage>
        <taxon>Eukaryota</taxon>
        <taxon>Fungi</taxon>
        <taxon>Dikarya</taxon>
        <taxon>Ascomycota</taxon>
        <taxon>Pezizomycotina</taxon>
        <taxon>Dothideomycetes</taxon>
        <taxon>Dothideomycetidae</taxon>
        <taxon>Mycosphaerellales</taxon>
        <taxon>Mycosphaerellaceae</taxon>
        <taxon>Septoria</taxon>
    </lineage>
</organism>
<reference evidence="3" key="1">
    <citation type="submission" date="2022-06" db="EMBL/GenBank/DDBJ databases">
        <title>Complete genome sequences of two strains of the flax pathogen Septoria linicola.</title>
        <authorList>
            <person name="Lapalu N."/>
            <person name="Simon A."/>
            <person name="Demenou B."/>
            <person name="Paumier D."/>
            <person name="Guillot M.-P."/>
            <person name="Gout L."/>
            <person name="Valade R."/>
        </authorList>
    </citation>
    <scope>NUCLEOTIDE SEQUENCE</scope>
    <source>
        <strain evidence="3">SE15195</strain>
    </source>
</reference>
<evidence type="ECO:0000313" key="3">
    <source>
        <dbReference type="EMBL" id="USW58459.1"/>
    </source>
</evidence>
<feature type="region of interest" description="Disordered" evidence="1">
    <location>
        <begin position="198"/>
        <end position="232"/>
    </location>
</feature>
<name>A0A9Q9AZY4_9PEZI</name>
<accession>A0A9Q9AZY4</accession>
<feature type="compositionally biased region" description="Low complexity" evidence="1">
    <location>
        <begin position="207"/>
        <end position="227"/>
    </location>
</feature>
<keyword evidence="2" id="KW-0732">Signal</keyword>
<dbReference type="Proteomes" id="UP001056384">
    <property type="component" value="Chromosome 11"/>
</dbReference>
<sequence length="257" mass="26455">MRSSLPLLTLLPLTLAQNVTVPSTCEGNFTAGTNEVLYTLPYSYDQVLSIIGNYSNLTWAGVPELAKLNGTDNEVGTARTWSLMGLTAIETILSISIPPSPGPYYEVHNTALGTIPDPTDPSTNISFYIPQDYTTVTSLCSGKASQLNYTAEFCATNVPVANGLLGQIHESWGPMIGQLLGGMNYTSCEDLGSDEVGPVNATSPVEGAAGNGTASTAGGETSAGGSAMPSPTMGNGAVERASVFGSVVAMAAGVVMM</sequence>
<keyword evidence="4" id="KW-1185">Reference proteome</keyword>
<gene>
    <name evidence="3" type="ORF">Slin15195_G117780</name>
</gene>
<protein>
    <submittedName>
        <fullName evidence="3">Uncharacterized protein</fullName>
    </submittedName>
</protein>
<feature type="signal peptide" evidence="2">
    <location>
        <begin position="1"/>
        <end position="16"/>
    </location>
</feature>
<dbReference type="EMBL" id="CP099428">
    <property type="protein sequence ID" value="USW58459.1"/>
    <property type="molecule type" value="Genomic_DNA"/>
</dbReference>
<evidence type="ECO:0000256" key="1">
    <source>
        <dbReference type="SAM" id="MobiDB-lite"/>
    </source>
</evidence>
<evidence type="ECO:0000313" key="4">
    <source>
        <dbReference type="Proteomes" id="UP001056384"/>
    </source>
</evidence>
<feature type="chain" id="PRO_5040281570" evidence="2">
    <location>
        <begin position="17"/>
        <end position="257"/>
    </location>
</feature>
<dbReference type="AlphaFoldDB" id="A0A9Q9AZY4"/>
<evidence type="ECO:0000256" key="2">
    <source>
        <dbReference type="SAM" id="SignalP"/>
    </source>
</evidence>
<proteinExistence type="predicted"/>